<organism evidence="2 3">
    <name type="scientific">Theobroma cacao</name>
    <name type="common">Cacao</name>
    <name type="synonym">Cocoa</name>
    <dbReference type="NCBI Taxonomy" id="3641"/>
    <lineage>
        <taxon>Eukaryota</taxon>
        <taxon>Viridiplantae</taxon>
        <taxon>Streptophyta</taxon>
        <taxon>Embryophyta</taxon>
        <taxon>Tracheophyta</taxon>
        <taxon>Spermatophyta</taxon>
        <taxon>Magnoliopsida</taxon>
        <taxon>eudicotyledons</taxon>
        <taxon>Gunneridae</taxon>
        <taxon>Pentapetalae</taxon>
        <taxon>rosids</taxon>
        <taxon>malvids</taxon>
        <taxon>Malvales</taxon>
        <taxon>Malvaceae</taxon>
        <taxon>Byttnerioideae</taxon>
        <taxon>Theobroma</taxon>
    </lineage>
</organism>
<evidence type="ECO:0000313" key="3">
    <source>
        <dbReference type="Proteomes" id="UP000026915"/>
    </source>
</evidence>
<dbReference type="OMA" id="FCRNMHP"/>
<feature type="domain" description="F-box" evidence="1">
    <location>
        <begin position="34"/>
        <end position="76"/>
    </location>
</feature>
<dbReference type="Gramene" id="EOY15962">
    <property type="protein sequence ID" value="EOY15962"/>
    <property type="gene ID" value="TCM_034872"/>
</dbReference>
<protein>
    <submittedName>
        <fullName evidence="2">F-box with wd-40 2 isoform 3</fullName>
    </submittedName>
</protein>
<dbReference type="EMBL" id="CM001886">
    <property type="protein sequence ID" value="EOY15962.1"/>
    <property type="molecule type" value="Genomic_DNA"/>
</dbReference>
<proteinExistence type="predicted"/>
<dbReference type="PANTHER" id="PTHR38926:SF80">
    <property type="entry name" value="F-BOX DOMAIN, LEUCINE-RICH REPEAT DOMAIN SUPERFAMILY"/>
    <property type="match status" value="1"/>
</dbReference>
<dbReference type="AlphaFoldDB" id="A0A061FGV4"/>
<gene>
    <name evidence="2" type="ORF">TCM_034872</name>
</gene>
<dbReference type="InParanoid" id="A0A061FGV4"/>
<dbReference type="Pfam" id="PF00646">
    <property type="entry name" value="F-box"/>
    <property type="match status" value="1"/>
</dbReference>
<keyword evidence="3" id="KW-1185">Reference proteome</keyword>
<dbReference type="SUPFAM" id="SSF52047">
    <property type="entry name" value="RNI-like"/>
    <property type="match status" value="1"/>
</dbReference>
<dbReference type="Proteomes" id="UP000026915">
    <property type="component" value="Chromosome 8"/>
</dbReference>
<evidence type="ECO:0000313" key="2">
    <source>
        <dbReference type="EMBL" id="EOY15962.1"/>
    </source>
</evidence>
<dbReference type="eggNOG" id="KOG1947">
    <property type="taxonomic scope" value="Eukaryota"/>
</dbReference>
<dbReference type="PANTHER" id="PTHR38926">
    <property type="entry name" value="F-BOX DOMAIN CONTAINING PROTEIN, EXPRESSED"/>
    <property type="match status" value="1"/>
</dbReference>
<dbReference type="Gene3D" id="3.80.10.10">
    <property type="entry name" value="Ribonuclease Inhibitor"/>
    <property type="match status" value="1"/>
</dbReference>
<dbReference type="FunFam" id="1.20.1280.50:FF:000022">
    <property type="entry name" value="F-box protein FBW2"/>
    <property type="match status" value="1"/>
</dbReference>
<reference evidence="2 3" key="1">
    <citation type="journal article" date="2013" name="Genome Biol.">
        <title>The genome sequence of the most widely cultivated cacao type and its use to identify candidate genes regulating pod color.</title>
        <authorList>
            <person name="Motamayor J.C."/>
            <person name="Mockaitis K."/>
            <person name="Schmutz J."/>
            <person name="Haiminen N."/>
            <person name="Iii D.L."/>
            <person name="Cornejo O."/>
            <person name="Findley S.D."/>
            <person name="Zheng P."/>
            <person name="Utro F."/>
            <person name="Royaert S."/>
            <person name="Saski C."/>
            <person name="Jenkins J."/>
            <person name="Podicheti R."/>
            <person name="Zhao M."/>
            <person name="Scheffler B.E."/>
            <person name="Stack J.C."/>
            <person name="Feltus F.A."/>
            <person name="Mustiga G.M."/>
            <person name="Amores F."/>
            <person name="Phillips W."/>
            <person name="Marelli J.P."/>
            <person name="May G.D."/>
            <person name="Shapiro H."/>
            <person name="Ma J."/>
            <person name="Bustamante C.D."/>
            <person name="Schnell R.J."/>
            <person name="Main D."/>
            <person name="Gilbert D."/>
            <person name="Parida L."/>
            <person name="Kuhn D.N."/>
        </authorList>
    </citation>
    <scope>NUCLEOTIDE SEQUENCE [LARGE SCALE GENOMIC DNA]</scope>
    <source>
        <strain evidence="3">cv. Matina 1-6</strain>
    </source>
</reference>
<accession>A0A061FGV4</accession>
<dbReference type="InterPro" id="IPR032675">
    <property type="entry name" value="LRR_dom_sf"/>
</dbReference>
<dbReference type="FunCoup" id="A0A061FGV4">
    <property type="interactions" value="754"/>
</dbReference>
<dbReference type="InterPro" id="IPR001810">
    <property type="entry name" value="F-box_dom"/>
</dbReference>
<evidence type="ECO:0000259" key="1">
    <source>
        <dbReference type="Pfam" id="PF00646"/>
    </source>
</evidence>
<name>A0A061FGV4_THECC</name>
<dbReference type="FunFam" id="3.80.10.10:FF:000257">
    <property type="entry name" value="F-box protein FBW2"/>
    <property type="match status" value="1"/>
</dbReference>
<dbReference type="STRING" id="3641.A0A061FGV4"/>
<sequence>MFMWFPKYESTPFLSCFLDPKSKEMEEQSDFRRWDELIPDALGLIFRNLSLQEVLTVIPSVCKSWRKAVTGPYCWQEIDIEEWSNRCQPDHLDRMLRMLITRSSGSLRKLCVSGLQNDAVFSFITENASSLRALRLPRGEMSDSIVEQTAGRLSTITFLDLSYCGKIGARALEAIGKHCKLLVSLCRNMHPIDTAGKLSQDDEANAIAATMPRLKRLEMAYHRISTGSVLKILSSCPQLDFLDLRGCWDVKLDAQFLKEKFPKLKILGPLVMDYYEMDEWDDCSDYSDSSEYLAWEFLAGEMGDYDDYDIYDGMWHGEGRLEELELRFYEGIGEDAGMFGWPPSP</sequence>